<evidence type="ECO:0000256" key="3">
    <source>
        <dbReference type="SAM" id="MobiDB-lite"/>
    </source>
</evidence>
<dbReference type="AlphaFoldDB" id="A0A9P6EPB4"/>
<dbReference type="SUPFAM" id="SSF69340">
    <property type="entry name" value="C-terminal domain of adenylylcyclase associated protein"/>
    <property type="match status" value="1"/>
</dbReference>
<dbReference type="InterPro" id="IPR013992">
    <property type="entry name" value="Adenylate_cyclase-assoc_CAP_N"/>
</dbReference>
<dbReference type="EMBL" id="MU157828">
    <property type="protein sequence ID" value="KAF9533468.1"/>
    <property type="molecule type" value="Genomic_DNA"/>
</dbReference>
<feature type="compositionally biased region" description="Basic and acidic residues" evidence="3">
    <location>
        <begin position="314"/>
        <end position="327"/>
    </location>
</feature>
<dbReference type="InterPro" id="IPR017901">
    <property type="entry name" value="C-CAP_CF_C-like"/>
</dbReference>
<evidence type="ECO:0000313" key="5">
    <source>
        <dbReference type="EMBL" id="KAF9533468.1"/>
    </source>
</evidence>
<dbReference type="InterPro" id="IPR006599">
    <property type="entry name" value="CARP_motif"/>
</dbReference>
<gene>
    <name evidence="5" type="ORF">CPB83DRAFT_783051</name>
</gene>
<feature type="region of interest" description="Disordered" evidence="3">
    <location>
        <begin position="34"/>
        <end position="70"/>
    </location>
</feature>
<dbReference type="Pfam" id="PF21938">
    <property type="entry name" value="CAP_N"/>
    <property type="match status" value="1"/>
</dbReference>
<comment type="similarity">
    <text evidence="1 2">Belongs to the CAP family.</text>
</comment>
<feature type="compositionally biased region" description="Low complexity" evidence="3">
    <location>
        <begin position="262"/>
        <end position="274"/>
    </location>
</feature>
<dbReference type="GO" id="GO:0005737">
    <property type="term" value="C:cytoplasm"/>
    <property type="evidence" value="ECO:0007669"/>
    <property type="project" value="TreeGrafter"/>
</dbReference>
<organism evidence="5 6">
    <name type="scientific">Crepidotus variabilis</name>
    <dbReference type="NCBI Taxonomy" id="179855"/>
    <lineage>
        <taxon>Eukaryota</taxon>
        <taxon>Fungi</taxon>
        <taxon>Dikarya</taxon>
        <taxon>Basidiomycota</taxon>
        <taxon>Agaricomycotina</taxon>
        <taxon>Agaricomycetes</taxon>
        <taxon>Agaricomycetidae</taxon>
        <taxon>Agaricales</taxon>
        <taxon>Agaricineae</taxon>
        <taxon>Crepidotaceae</taxon>
        <taxon>Crepidotus</taxon>
    </lineage>
</organism>
<feature type="compositionally biased region" description="Pro residues" evidence="3">
    <location>
        <begin position="275"/>
        <end position="286"/>
    </location>
</feature>
<proteinExistence type="inferred from homology"/>
<dbReference type="GO" id="GO:0019933">
    <property type="term" value="P:cAMP-mediated signaling"/>
    <property type="evidence" value="ECO:0007669"/>
    <property type="project" value="TreeGrafter"/>
</dbReference>
<dbReference type="PROSITE" id="PS51329">
    <property type="entry name" value="C_CAP_COFACTOR_C"/>
    <property type="match status" value="1"/>
</dbReference>
<dbReference type="InterPro" id="IPR016098">
    <property type="entry name" value="CAP/MinC_C"/>
</dbReference>
<protein>
    <recommendedName>
        <fullName evidence="2">Adenylyl cyclase-associated protein</fullName>
    </recommendedName>
</protein>
<dbReference type="InterPro" id="IPR053950">
    <property type="entry name" value="CAP_N"/>
</dbReference>
<keyword evidence="6" id="KW-1185">Reference proteome</keyword>
<dbReference type="PANTHER" id="PTHR10652">
    <property type="entry name" value="ADENYLYL CYCLASE-ASSOCIATED PROTEIN"/>
    <property type="match status" value="1"/>
</dbReference>
<feature type="compositionally biased region" description="Low complexity" evidence="3">
    <location>
        <begin position="36"/>
        <end position="59"/>
    </location>
</feature>
<dbReference type="InterPro" id="IPR013912">
    <property type="entry name" value="Adenylate_cyclase-assoc_CAP_C"/>
</dbReference>
<dbReference type="GO" id="GO:0003779">
    <property type="term" value="F:actin binding"/>
    <property type="evidence" value="ECO:0007669"/>
    <property type="project" value="InterPro"/>
</dbReference>
<feature type="region of interest" description="Disordered" evidence="3">
    <location>
        <begin position="262"/>
        <end position="295"/>
    </location>
</feature>
<dbReference type="SMART" id="SM00673">
    <property type="entry name" value="CARP"/>
    <property type="match status" value="2"/>
</dbReference>
<dbReference type="Pfam" id="PF01213">
    <property type="entry name" value="CAP_N-CM"/>
    <property type="match status" value="1"/>
</dbReference>
<reference evidence="5" key="1">
    <citation type="submission" date="2020-11" db="EMBL/GenBank/DDBJ databases">
        <authorList>
            <consortium name="DOE Joint Genome Institute"/>
            <person name="Ahrendt S."/>
            <person name="Riley R."/>
            <person name="Andreopoulos W."/>
            <person name="Labutti K."/>
            <person name="Pangilinan J."/>
            <person name="Ruiz-Duenas F.J."/>
            <person name="Barrasa J.M."/>
            <person name="Sanchez-Garcia M."/>
            <person name="Camarero S."/>
            <person name="Miyauchi S."/>
            <person name="Serrano A."/>
            <person name="Linde D."/>
            <person name="Babiker R."/>
            <person name="Drula E."/>
            <person name="Ayuso-Fernandez I."/>
            <person name="Pacheco R."/>
            <person name="Padilla G."/>
            <person name="Ferreira P."/>
            <person name="Barriuso J."/>
            <person name="Kellner H."/>
            <person name="Castanera R."/>
            <person name="Alfaro M."/>
            <person name="Ramirez L."/>
            <person name="Pisabarro A.G."/>
            <person name="Kuo A."/>
            <person name="Tritt A."/>
            <person name="Lipzen A."/>
            <person name="He G."/>
            <person name="Yan M."/>
            <person name="Ng V."/>
            <person name="Cullen D."/>
            <person name="Martin F."/>
            <person name="Rosso M.-N."/>
            <person name="Henrissat B."/>
            <person name="Hibbett D."/>
            <person name="Martinez A.T."/>
            <person name="Grigoriev I.V."/>
        </authorList>
    </citation>
    <scope>NUCLEOTIDE SEQUENCE</scope>
    <source>
        <strain evidence="5">CBS 506.95</strain>
    </source>
</reference>
<dbReference type="InterPro" id="IPR036222">
    <property type="entry name" value="CAP_N_sf"/>
</dbReference>
<evidence type="ECO:0000313" key="6">
    <source>
        <dbReference type="Proteomes" id="UP000807306"/>
    </source>
</evidence>
<evidence type="ECO:0000259" key="4">
    <source>
        <dbReference type="PROSITE" id="PS51329"/>
    </source>
</evidence>
<accession>A0A9P6EPB4</accession>
<comment type="caution">
    <text evidence="5">The sequence shown here is derived from an EMBL/GenBank/DDBJ whole genome shotgun (WGS) entry which is preliminary data.</text>
</comment>
<feature type="compositionally biased region" description="Low complexity" evidence="3">
    <location>
        <begin position="335"/>
        <end position="347"/>
    </location>
</feature>
<dbReference type="PANTHER" id="PTHR10652:SF0">
    <property type="entry name" value="ADENYLYL CYCLASE-ASSOCIATED PROTEIN"/>
    <property type="match status" value="1"/>
</dbReference>
<dbReference type="InterPro" id="IPR036223">
    <property type="entry name" value="CAP_C_sf"/>
</dbReference>
<dbReference type="Proteomes" id="UP000807306">
    <property type="component" value="Unassembled WGS sequence"/>
</dbReference>
<dbReference type="Pfam" id="PF08603">
    <property type="entry name" value="CAP_C"/>
    <property type="match status" value="1"/>
</dbReference>
<dbReference type="SUPFAM" id="SSF101278">
    <property type="entry name" value="N-terminal domain of adenylylcyclase associated protein, CAP"/>
    <property type="match status" value="1"/>
</dbReference>
<dbReference type="Gene3D" id="2.160.20.70">
    <property type="match status" value="1"/>
</dbReference>
<dbReference type="InterPro" id="IPR001837">
    <property type="entry name" value="Adenylate_cyclase-assoc_CAP"/>
</dbReference>
<dbReference type="GO" id="GO:0008179">
    <property type="term" value="F:adenylate cyclase binding"/>
    <property type="evidence" value="ECO:0007669"/>
    <property type="project" value="TreeGrafter"/>
</dbReference>
<dbReference type="Gene3D" id="1.25.40.330">
    <property type="entry name" value="Adenylate cyclase-associated CAP, N-terminal domain"/>
    <property type="match status" value="1"/>
</dbReference>
<evidence type="ECO:0000256" key="1">
    <source>
        <dbReference type="ARBA" id="ARBA00007659"/>
    </source>
</evidence>
<dbReference type="GO" id="GO:0007015">
    <property type="term" value="P:actin filament organization"/>
    <property type="evidence" value="ECO:0007669"/>
    <property type="project" value="TreeGrafter"/>
</dbReference>
<feature type="region of interest" description="Disordered" evidence="3">
    <location>
        <begin position="314"/>
        <end position="367"/>
    </location>
</feature>
<dbReference type="OrthoDB" id="77251at2759"/>
<name>A0A9P6EPB4_9AGAR</name>
<feature type="domain" description="C-CAP/cofactor C-like" evidence="4">
    <location>
        <begin position="368"/>
        <end position="504"/>
    </location>
</feature>
<evidence type="ECO:0000256" key="2">
    <source>
        <dbReference type="RuleBase" id="RU000647"/>
    </source>
</evidence>
<sequence length="526" mass="55892">MSNVTPQGLHTIATLIKRLEAAASRFEDIAETVVTRGSSQGDGRRGSTASGVAPAAVAPAAPPAPSGGAAAGENLNPLEVEFVAAFQRDILEAKLKPFVELTKSFAGPNVIELANLVEKEYALLFGYLKIVALCQRPTSDEASQSLLKDFPPAIEALSRAKETMRRDRDWFAHLTFICEGAPAIGWVVNPKPVQFLAENILDTLMYYGNKIKKEFKEKDAKHVEWVILYVGMIETMKEYVKQHHPMGPSWNVKGVTVDQYKASGSSASAPSAGGAPPPPPPPPPAPHVAGVPAPTSGGGAAAVFAELNRGEDVTKGLRKVDKSEMTHKNPALRTSSVVPASPSPSGGKLSGKKPIKPSKPQALAGKKPSKFALEINKWMIEYHEGDTLTLDDVSLSQSVNIYGCKGTIILIKGKVNAVNIINSQKTSVLLSSVVASVSITNSPSFQLQITGTAPMIQIDSTDSGQVYLSKESLTAEITTAKCSAINISLPVPGEEEGIFEEQPVPEMFKTTVQGGKLVTTIVEHSG</sequence>